<keyword evidence="2" id="KW-1185">Reference proteome</keyword>
<evidence type="ECO:0000313" key="1">
    <source>
        <dbReference type="EMBL" id="KAK8574724.1"/>
    </source>
</evidence>
<organism evidence="1 2">
    <name type="scientific">Hibiscus sabdariffa</name>
    <name type="common">roselle</name>
    <dbReference type="NCBI Taxonomy" id="183260"/>
    <lineage>
        <taxon>Eukaryota</taxon>
        <taxon>Viridiplantae</taxon>
        <taxon>Streptophyta</taxon>
        <taxon>Embryophyta</taxon>
        <taxon>Tracheophyta</taxon>
        <taxon>Spermatophyta</taxon>
        <taxon>Magnoliopsida</taxon>
        <taxon>eudicotyledons</taxon>
        <taxon>Gunneridae</taxon>
        <taxon>Pentapetalae</taxon>
        <taxon>rosids</taxon>
        <taxon>malvids</taxon>
        <taxon>Malvales</taxon>
        <taxon>Malvaceae</taxon>
        <taxon>Malvoideae</taxon>
        <taxon>Hibiscus</taxon>
    </lineage>
</organism>
<protein>
    <submittedName>
        <fullName evidence="1">Uncharacterized protein</fullName>
    </submittedName>
</protein>
<accession>A0ABR2F8R5</accession>
<comment type="caution">
    <text evidence="1">The sequence shown here is derived from an EMBL/GenBank/DDBJ whole genome shotgun (WGS) entry which is preliminary data.</text>
</comment>
<gene>
    <name evidence="1" type="ORF">V6N12_062409</name>
</gene>
<dbReference type="EMBL" id="JBBPBM010000007">
    <property type="protein sequence ID" value="KAK8574724.1"/>
    <property type="molecule type" value="Genomic_DNA"/>
</dbReference>
<name>A0ABR2F8R5_9ROSI</name>
<proteinExistence type="predicted"/>
<reference evidence="1 2" key="1">
    <citation type="journal article" date="2024" name="G3 (Bethesda)">
        <title>Genome assembly of Hibiscus sabdariffa L. provides insights into metabolisms of medicinal natural products.</title>
        <authorList>
            <person name="Kim T."/>
        </authorList>
    </citation>
    <scope>NUCLEOTIDE SEQUENCE [LARGE SCALE GENOMIC DNA]</scope>
    <source>
        <strain evidence="1">TK-2024</strain>
        <tissue evidence="1">Old leaves</tissue>
    </source>
</reference>
<sequence length="96" mass="10466">MIRHFTLSLRKQPPIPASPKLSLTTPSMLNFRASCGGGIQELENVRVMFGIIELNLPGLNMSSLTKILASGHKADTANLNVAKRCLSADHNPLWTL</sequence>
<evidence type="ECO:0000313" key="2">
    <source>
        <dbReference type="Proteomes" id="UP001472677"/>
    </source>
</evidence>
<dbReference type="Proteomes" id="UP001472677">
    <property type="component" value="Unassembled WGS sequence"/>
</dbReference>